<dbReference type="Proteomes" id="UP000603912">
    <property type="component" value="Unassembled WGS sequence"/>
</dbReference>
<dbReference type="InterPro" id="IPR000184">
    <property type="entry name" value="Bac_surfAg_D15"/>
</dbReference>
<feature type="chain" id="PRO_5037954869" evidence="7">
    <location>
        <begin position="27"/>
        <end position="654"/>
    </location>
</feature>
<evidence type="ECO:0000256" key="2">
    <source>
        <dbReference type="ARBA" id="ARBA00022452"/>
    </source>
</evidence>
<evidence type="ECO:0000256" key="1">
    <source>
        <dbReference type="ARBA" id="ARBA00004370"/>
    </source>
</evidence>
<comment type="caution">
    <text evidence="9">The sequence shown here is derived from an EMBL/GenBank/DDBJ whole genome shotgun (WGS) entry which is preliminary data.</text>
</comment>
<keyword evidence="5" id="KW-0472">Membrane</keyword>
<sequence length="654" mass="69898">MGCKSVVAFACVLAGVVAAPGQSALALDVLGFFGFGEKPPEPSATAFPYKLKIERQGAPSEVETAVEDASALQKLRNQAPGAPDQLVRIAESDLPKIVDALWGIGYYDAAVTIEIAGVPLALGATRTDAAIRAIEPYRARAKVPVRIVVNAGPQYKFRNVIVLNDATGQPFSHAELPERAIKAQPGEPARSAEVVAAEAGIVDNFREKGHPFAKVTSRSPVVIHPERAMDITLRVSAGPVAQLGAITVSGAPGVDPAVVRSFIYAEPGDPYSPTALAGIRKSVGRIEALGGVRIREGEALDRNGGLPIFVELSERKRHALGVSASFSTVDGPEVRTYWTDRNMFGGGEVLRVEASSFYTGRAIGEPAWRRDEKRLQRSDIGGRFGFTFLKPGLWGTRNDFLASAQAAREKGYAYTVRRAGGEIDLRHRFSDTSAFQIGLRAERGQSSDALGQIDYTLVGVPVSYTYDSTDKPLDPSRGVRFAASVTPYPSFLGSTVGMTIAKANASAYYALDEDARYILAARVGLGSILGGELEDIPSNYRFYAGGGGSVRGYRYQSLSPRIGRIPIGGQSLVDGSIEARIKVTDTIGVVPFVDAGQAYAERYPRFNEPIRVAAGVGLRYYTSLGPIRLDVAAPVNPRKGDKPVSVYISIGQSF</sequence>
<keyword evidence="4 7" id="KW-0732">Signal</keyword>
<keyword evidence="3" id="KW-0812">Transmembrane</keyword>
<dbReference type="PANTHER" id="PTHR12815">
    <property type="entry name" value="SORTING AND ASSEMBLY MACHINERY SAMM50 PROTEIN FAMILY MEMBER"/>
    <property type="match status" value="1"/>
</dbReference>
<dbReference type="AlphaFoldDB" id="A0A917I978"/>
<organism evidence="9 10">
    <name type="scientific">Alsobacter metallidurans</name>
    <dbReference type="NCBI Taxonomy" id="340221"/>
    <lineage>
        <taxon>Bacteria</taxon>
        <taxon>Pseudomonadati</taxon>
        <taxon>Pseudomonadota</taxon>
        <taxon>Alphaproteobacteria</taxon>
        <taxon>Hyphomicrobiales</taxon>
        <taxon>Alsobacteraceae</taxon>
        <taxon>Alsobacter</taxon>
    </lineage>
</organism>
<evidence type="ECO:0000259" key="8">
    <source>
        <dbReference type="Pfam" id="PF01103"/>
    </source>
</evidence>
<gene>
    <name evidence="9" type="ORF">GCM10007036_37430</name>
</gene>
<keyword evidence="6" id="KW-0998">Cell outer membrane</keyword>
<dbReference type="GO" id="GO:0019867">
    <property type="term" value="C:outer membrane"/>
    <property type="evidence" value="ECO:0007669"/>
    <property type="project" value="InterPro"/>
</dbReference>
<feature type="domain" description="Bacterial surface antigen (D15)" evidence="8">
    <location>
        <begin position="342"/>
        <end position="654"/>
    </location>
</feature>
<comment type="subcellular location">
    <subcellularLocation>
        <location evidence="1">Membrane</location>
    </subcellularLocation>
</comment>
<keyword evidence="2" id="KW-1134">Transmembrane beta strand</keyword>
<evidence type="ECO:0000313" key="9">
    <source>
        <dbReference type="EMBL" id="GGH28310.1"/>
    </source>
</evidence>
<evidence type="ECO:0000256" key="7">
    <source>
        <dbReference type="SAM" id="SignalP"/>
    </source>
</evidence>
<evidence type="ECO:0000256" key="5">
    <source>
        <dbReference type="ARBA" id="ARBA00023136"/>
    </source>
</evidence>
<name>A0A917I978_9HYPH</name>
<reference evidence="9" key="2">
    <citation type="submission" date="2020-09" db="EMBL/GenBank/DDBJ databases">
        <authorList>
            <person name="Sun Q."/>
            <person name="Zhou Y."/>
        </authorList>
    </citation>
    <scope>NUCLEOTIDE SEQUENCE</scope>
    <source>
        <strain evidence="9">CGMCC 1.12214</strain>
    </source>
</reference>
<dbReference type="InterPro" id="IPR039910">
    <property type="entry name" value="D15-like"/>
</dbReference>
<evidence type="ECO:0000256" key="3">
    <source>
        <dbReference type="ARBA" id="ARBA00022692"/>
    </source>
</evidence>
<evidence type="ECO:0000256" key="4">
    <source>
        <dbReference type="ARBA" id="ARBA00022729"/>
    </source>
</evidence>
<dbReference type="PANTHER" id="PTHR12815:SF47">
    <property type="entry name" value="TRANSLOCATION AND ASSEMBLY MODULE SUBUNIT TAMA"/>
    <property type="match status" value="1"/>
</dbReference>
<dbReference type="Gene3D" id="2.40.160.50">
    <property type="entry name" value="membrane protein fhac: a member of the omp85/tpsb transporter family"/>
    <property type="match status" value="1"/>
</dbReference>
<evidence type="ECO:0000256" key="6">
    <source>
        <dbReference type="ARBA" id="ARBA00023237"/>
    </source>
</evidence>
<protein>
    <submittedName>
        <fullName evidence="9">Membrane protein</fullName>
    </submittedName>
</protein>
<proteinExistence type="predicted"/>
<dbReference type="Pfam" id="PF01103">
    <property type="entry name" value="Omp85"/>
    <property type="match status" value="1"/>
</dbReference>
<feature type="signal peptide" evidence="7">
    <location>
        <begin position="1"/>
        <end position="26"/>
    </location>
</feature>
<accession>A0A917I978</accession>
<keyword evidence="10" id="KW-1185">Reference proteome</keyword>
<evidence type="ECO:0000313" key="10">
    <source>
        <dbReference type="Proteomes" id="UP000603912"/>
    </source>
</evidence>
<dbReference type="EMBL" id="BMES01000002">
    <property type="protein sequence ID" value="GGH28310.1"/>
    <property type="molecule type" value="Genomic_DNA"/>
</dbReference>
<reference evidence="9" key="1">
    <citation type="journal article" date="2014" name="Int. J. Syst. Evol. Microbiol.">
        <title>Complete genome sequence of Corynebacterium casei LMG S-19264T (=DSM 44701T), isolated from a smear-ripened cheese.</title>
        <authorList>
            <consortium name="US DOE Joint Genome Institute (JGI-PGF)"/>
            <person name="Walter F."/>
            <person name="Albersmeier A."/>
            <person name="Kalinowski J."/>
            <person name="Ruckert C."/>
        </authorList>
    </citation>
    <scope>NUCLEOTIDE SEQUENCE</scope>
    <source>
        <strain evidence="9">CGMCC 1.12214</strain>
    </source>
</reference>